<dbReference type="SUPFAM" id="SSF52833">
    <property type="entry name" value="Thioredoxin-like"/>
    <property type="match status" value="1"/>
</dbReference>
<protein>
    <submittedName>
        <fullName evidence="3">Disulfide bond formation protein DsbA</fullName>
    </submittedName>
</protein>
<evidence type="ECO:0000313" key="3">
    <source>
        <dbReference type="EMBL" id="PRH86748.1"/>
    </source>
</evidence>
<dbReference type="OrthoDB" id="9808135at2"/>
<dbReference type="RefSeq" id="WP_105862973.1">
    <property type="nucleotide sequence ID" value="NZ_PUEJ01000005.1"/>
</dbReference>
<proteinExistence type="inferred from homology"/>
<gene>
    <name evidence="3" type="ORF">C5L14_15705</name>
</gene>
<comment type="caution">
    <text evidence="3">The sequence shown here is derived from an EMBL/GenBank/DDBJ whole genome shotgun (WGS) entry which is preliminary data.</text>
</comment>
<reference evidence="3 4" key="1">
    <citation type="submission" date="2018-02" db="EMBL/GenBank/DDBJ databases">
        <title>Whole genome sequencing of endophytic bacterium.</title>
        <authorList>
            <person name="Eedara R."/>
            <person name="Podile A.R."/>
        </authorList>
    </citation>
    <scope>NUCLEOTIDE SEQUENCE [LARGE SCALE GENOMIC DNA]</scope>
    <source>
        <strain evidence="3 4">RP1T</strain>
    </source>
</reference>
<dbReference type="Gene3D" id="3.40.30.10">
    <property type="entry name" value="Glutaredoxin"/>
    <property type="match status" value="1"/>
</dbReference>
<dbReference type="Proteomes" id="UP000237682">
    <property type="component" value="Unassembled WGS sequence"/>
</dbReference>
<dbReference type="InterPro" id="IPR012336">
    <property type="entry name" value="Thioredoxin-like_fold"/>
</dbReference>
<evidence type="ECO:0000313" key="4">
    <source>
        <dbReference type="Proteomes" id="UP000237682"/>
    </source>
</evidence>
<comment type="similarity">
    <text evidence="1">Belongs to the thioredoxin family. DsbA subfamily.</text>
</comment>
<dbReference type="PANTHER" id="PTHR13887:SF55">
    <property type="entry name" value="SLR0313 PROTEIN"/>
    <property type="match status" value="1"/>
</dbReference>
<name>A0A2S9QBN7_9HYPH</name>
<evidence type="ECO:0000256" key="1">
    <source>
        <dbReference type="ARBA" id="ARBA00005791"/>
    </source>
</evidence>
<feature type="domain" description="Thioredoxin-like fold" evidence="2">
    <location>
        <begin position="11"/>
        <end position="168"/>
    </location>
</feature>
<organism evidence="3 4">
    <name type="scientific">Labrys okinawensis</name>
    <dbReference type="NCBI Taxonomy" id="346911"/>
    <lineage>
        <taxon>Bacteria</taxon>
        <taxon>Pseudomonadati</taxon>
        <taxon>Pseudomonadota</taxon>
        <taxon>Alphaproteobacteria</taxon>
        <taxon>Hyphomicrobiales</taxon>
        <taxon>Xanthobacteraceae</taxon>
        <taxon>Labrys</taxon>
    </lineage>
</organism>
<dbReference type="Pfam" id="PF13462">
    <property type="entry name" value="Thioredoxin_4"/>
    <property type="match status" value="1"/>
</dbReference>
<evidence type="ECO:0000259" key="2">
    <source>
        <dbReference type="Pfam" id="PF13462"/>
    </source>
</evidence>
<sequence length="176" mass="19113">MAVLSRDVGPQDHVKGPADAPVTLVEYGDFECPYCGETVGVIDGVQRLMGDRLRYVFRHFPLVEPHPFALHAAGLAEAAAEVGRFWEAHRILYDNQHALDDRALRSYGRRLGLGQDAVEAALGGRYAARIELDFQSGIASGVNATPTLFINGVRHDGRRDLRGLHAALLAAAENGN</sequence>
<dbReference type="PANTHER" id="PTHR13887">
    <property type="entry name" value="GLUTATHIONE S-TRANSFERASE KAPPA"/>
    <property type="match status" value="1"/>
</dbReference>
<accession>A0A2S9QBN7</accession>
<dbReference type="EMBL" id="PUEJ01000005">
    <property type="protein sequence ID" value="PRH86748.1"/>
    <property type="molecule type" value="Genomic_DNA"/>
</dbReference>
<keyword evidence="4" id="KW-1185">Reference proteome</keyword>
<dbReference type="InterPro" id="IPR036249">
    <property type="entry name" value="Thioredoxin-like_sf"/>
</dbReference>
<dbReference type="AlphaFoldDB" id="A0A2S9QBN7"/>